<dbReference type="Proteomes" id="UP000245657">
    <property type="component" value="Unassembled WGS sequence"/>
</dbReference>
<feature type="transmembrane region" description="Helical" evidence="1">
    <location>
        <begin position="173"/>
        <end position="194"/>
    </location>
</feature>
<accession>A0A2V2MVZ4</accession>
<keyword evidence="1" id="KW-0812">Transmembrane</keyword>
<dbReference type="InterPro" id="IPR043826">
    <property type="entry name" value="DUF5803"/>
</dbReference>
<sequence>MRSNTRVITGCITALILVILAIPVTALNVTYQIADDGTGYHAVAAVNATDRYEFMQSGALGEQVPLKVTNITLLENGVNKTYTEERGGIRFASGNYSITFDGAISGNTFQSQLPEPGSVSIILPEHYKVDNPLLTSIQPGGSRVNKSMNQTVVTWDKTRYFDIRFYDANQENLLGIFTQFWLIIAVMLLLPFLFSRGRQG</sequence>
<dbReference type="AlphaFoldDB" id="A0A2V2MVZ4"/>
<dbReference type="GeneID" id="97550308"/>
<dbReference type="RefSeq" id="WP_109969157.1">
    <property type="nucleotide sequence ID" value="NZ_CP176093.1"/>
</dbReference>
<evidence type="ECO:0000313" key="2">
    <source>
        <dbReference type="EMBL" id="PWR71539.1"/>
    </source>
</evidence>
<evidence type="ECO:0000256" key="1">
    <source>
        <dbReference type="SAM" id="Phobius"/>
    </source>
</evidence>
<proteinExistence type="predicted"/>
<keyword evidence="3" id="KW-1185">Reference proteome</keyword>
<dbReference type="Pfam" id="PF19119">
    <property type="entry name" value="DUF5803"/>
    <property type="match status" value="1"/>
</dbReference>
<dbReference type="EMBL" id="QGMY01000008">
    <property type="protein sequence ID" value="PWR71539.1"/>
    <property type="molecule type" value="Genomic_DNA"/>
</dbReference>
<name>A0A2V2MVZ4_9EURY</name>
<gene>
    <name evidence="2" type="ORF">DK846_11825</name>
</gene>
<protein>
    <submittedName>
        <fullName evidence="2">Uncharacterized protein</fullName>
    </submittedName>
</protein>
<dbReference type="OrthoDB" id="109762at2157"/>
<organism evidence="2 3">
    <name type="scientific">Methanospirillum lacunae</name>
    <dbReference type="NCBI Taxonomy" id="668570"/>
    <lineage>
        <taxon>Archaea</taxon>
        <taxon>Methanobacteriati</taxon>
        <taxon>Methanobacteriota</taxon>
        <taxon>Stenosarchaea group</taxon>
        <taxon>Methanomicrobia</taxon>
        <taxon>Methanomicrobiales</taxon>
        <taxon>Methanospirillaceae</taxon>
        <taxon>Methanospirillum</taxon>
    </lineage>
</organism>
<keyword evidence="1" id="KW-0472">Membrane</keyword>
<evidence type="ECO:0000313" key="3">
    <source>
        <dbReference type="Proteomes" id="UP000245657"/>
    </source>
</evidence>
<keyword evidence="1" id="KW-1133">Transmembrane helix</keyword>
<reference evidence="2 3" key="1">
    <citation type="submission" date="2018-05" db="EMBL/GenBank/DDBJ databases">
        <title>Draft genome of Methanospirillum lacunae Ki8-1.</title>
        <authorList>
            <person name="Dueholm M.S."/>
            <person name="Nielsen P.H."/>
            <person name="Bakmann L.F."/>
            <person name="Otzen D.E."/>
        </authorList>
    </citation>
    <scope>NUCLEOTIDE SEQUENCE [LARGE SCALE GENOMIC DNA]</scope>
    <source>
        <strain evidence="2 3">Ki8-1</strain>
    </source>
</reference>
<comment type="caution">
    <text evidence="2">The sequence shown here is derived from an EMBL/GenBank/DDBJ whole genome shotgun (WGS) entry which is preliminary data.</text>
</comment>